<dbReference type="EMBL" id="AGBF01000046">
    <property type="protein sequence ID" value="EGX58764.1"/>
    <property type="molecule type" value="Genomic_DNA"/>
</dbReference>
<dbReference type="InterPro" id="IPR032716">
    <property type="entry name" value="ACC_epsilon"/>
</dbReference>
<feature type="non-terminal residue" evidence="1">
    <location>
        <position position="41"/>
    </location>
</feature>
<protein>
    <recommendedName>
        <fullName evidence="3">Acyl-CoA carboxylase subunit epsilon</fullName>
    </recommendedName>
</protein>
<dbReference type="Pfam" id="PF13822">
    <property type="entry name" value="ACC_epsilon"/>
    <property type="match status" value="1"/>
</dbReference>
<proteinExistence type="predicted"/>
<evidence type="ECO:0008006" key="3">
    <source>
        <dbReference type="Google" id="ProtNLM"/>
    </source>
</evidence>
<dbReference type="AlphaFoldDB" id="G2GCM0"/>
<dbReference type="Proteomes" id="UP000004217">
    <property type="component" value="Unassembled WGS sequence"/>
</dbReference>
<evidence type="ECO:0000313" key="1">
    <source>
        <dbReference type="EMBL" id="EGX58764.1"/>
    </source>
</evidence>
<keyword evidence="2" id="KW-1185">Reference proteome</keyword>
<name>G2GCM0_9ACTN</name>
<accession>G2GCM0</accession>
<evidence type="ECO:0000313" key="2">
    <source>
        <dbReference type="Proteomes" id="UP000004217"/>
    </source>
</evidence>
<dbReference type="GO" id="GO:0004658">
    <property type="term" value="F:propionyl-CoA carboxylase activity"/>
    <property type="evidence" value="ECO:0007669"/>
    <property type="project" value="InterPro"/>
</dbReference>
<reference evidence="1 2" key="1">
    <citation type="submission" date="2011-08" db="EMBL/GenBank/DDBJ databases">
        <authorList>
            <person name="Lin Y."/>
            <person name="Hao X."/>
            <person name="Johnstone L."/>
            <person name="Miller S.J."/>
            <person name="Wei G."/>
            <person name="Rensing C."/>
        </authorList>
    </citation>
    <scope>NUCLEOTIDE SEQUENCE [LARGE SCALE GENOMIC DNA]</scope>
    <source>
        <strain evidence="1 2">K42</strain>
    </source>
</reference>
<gene>
    <name evidence="1" type="ORF">SZN_16280</name>
</gene>
<dbReference type="RefSeq" id="WP_007496215.1">
    <property type="nucleotide sequence ID" value="NZ_AGBF01000046.1"/>
</dbReference>
<comment type="caution">
    <text evidence="1">The sequence shown here is derived from an EMBL/GenBank/DDBJ whole genome shotgun (WGS) entry which is preliminary data.</text>
</comment>
<sequence length="41" mass="4203">MNLPDIRVEKGHAGPEEVAAITAILLARAAARPAAAPARRG</sequence>
<dbReference type="GO" id="GO:0003989">
    <property type="term" value="F:acetyl-CoA carboxylase activity"/>
    <property type="evidence" value="ECO:0007669"/>
    <property type="project" value="InterPro"/>
</dbReference>
<organism evidence="1 2">
    <name type="scientific">Streptomyces zinciresistens K42</name>
    <dbReference type="NCBI Taxonomy" id="700597"/>
    <lineage>
        <taxon>Bacteria</taxon>
        <taxon>Bacillati</taxon>
        <taxon>Actinomycetota</taxon>
        <taxon>Actinomycetes</taxon>
        <taxon>Kitasatosporales</taxon>
        <taxon>Streptomycetaceae</taxon>
        <taxon>Streptomyces</taxon>
    </lineage>
</organism>